<organism evidence="1 2">
    <name type="scientific">Rhododendron molle</name>
    <name type="common">Chinese azalea</name>
    <name type="synonym">Azalea mollis</name>
    <dbReference type="NCBI Taxonomy" id="49168"/>
    <lineage>
        <taxon>Eukaryota</taxon>
        <taxon>Viridiplantae</taxon>
        <taxon>Streptophyta</taxon>
        <taxon>Embryophyta</taxon>
        <taxon>Tracheophyta</taxon>
        <taxon>Spermatophyta</taxon>
        <taxon>Magnoliopsida</taxon>
        <taxon>eudicotyledons</taxon>
        <taxon>Gunneridae</taxon>
        <taxon>Pentapetalae</taxon>
        <taxon>asterids</taxon>
        <taxon>Ericales</taxon>
        <taxon>Ericaceae</taxon>
        <taxon>Ericoideae</taxon>
        <taxon>Rhodoreae</taxon>
        <taxon>Rhododendron</taxon>
    </lineage>
</organism>
<evidence type="ECO:0000313" key="1">
    <source>
        <dbReference type="EMBL" id="KAI8552747.1"/>
    </source>
</evidence>
<evidence type="ECO:0000313" key="2">
    <source>
        <dbReference type="Proteomes" id="UP001062846"/>
    </source>
</evidence>
<name>A0ACC0NJH6_RHOML</name>
<keyword evidence="2" id="KW-1185">Reference proteome</keyword>
<comment type="caution">
    <text evidence="1">The sequence shown here is derived from an EMBL/GenBank/DDBJ whole genome shotgun (WGS) entry which is preliminary data.</text>
</comment>
<protein>
    <submittedName>
        <fullName evidence="1">Uncharacterized protein</fullName>
    </submittedName>
</protein>
<dbReference type="EMBL" id="CM046393">
    <property type="protein sequence ID" value="KAI8552747.1"/>
    <property type="molecule type" value="Genomic_DNA"/>
</dbReference>
<proteinExistence type="predicted"/>
<dbReference type="Proteomes" id="UP001062846">
    <property type="component" value="Chromosome 6"/>
</dbReference>
<reference evidence="1" key="1">
    <citation type="submission" date="2022-02" db="EMBL/GenBank/DDBJ databases">
        <title>Plant Genome Project.</title>
        <authorList>
            <person name="Zhang R.-G."/>
        </authorList>
    </citation>
    <scope>NUCLEOTIDE SEQUENCE</scope>
    <source>
        <strain evidence="1">AT1</strain>
    </source>
</reference>
<sequence length="214" mass="23618">MSDSGDRGRCKCCSLITTLGLTALSLWLILRTSNPICSIQDFYVPALNKTLNSTTTTTSIYFDIELDNPNRDEGIYYNALDLTFYYKESNQTYSSVANQTFVGFYQGHKKKARRSGTVEATGVPWGEVFGAVSTGSMPVFRVGLVTSFRFKVLSRKTKEHELAVGADVAVNDSGEKDNQKGVSLKSGAPEMIRRGRTRPLVIGSIILFNLLFVT</sequence>
<gene>
    <name evidence="1" type="ORF">RHMOL_Rhmol06G0291100</name>
</gene>
<accession>A0ACC0NJH6</accession>